<dbReference type="InterPro" id="IPR004843">
    <property type="entry name" value="Calcineurin-like_PHP"/>
</dbReference>
<reference evidence="2" key="1">
    <citation type="submission" date="2021-01" db="EMBL/GenBank/DDBJ databases">
        <authorList>
            <person name="Corre E."/>
            <person name="Pelletier E."/>
            <person name="Niang G."/>
            <person name="Scheremetjew M."/>
            <person name="Finn R."/>
            <person name="Kale V."/>
            <person name="Holt S."/>
            <person name="Cochrane G."/>
            <person name="Meng A."/>
            <person name="Brown T."/>
            <person name="Cohen L."/>
        </authorList>
    </citation>
    <scope>NUCLEOTIDE SEQUENCE</scope>
    <source>
        <strain evidence="2">CCCM811</strain>
    </source>
</reference>
<protein>
    <recommendedName>
        <fullName evidence="1">Calcineurin-like phosphoesterase domain-containing protein</fullName>
    </recommendedName>
</protein>
<gene>
    <name evidence="2" type="ORF">LGLO00237_LOCUS28994</name>
</gene>
<name>A0A7S4DXD0_9EUKA</name>
<accession>A0A7S4DXD0</accession>
<proteinExistence type="predicted"/>
<dbReference type="PANTHER" id="PTHR16509:SF1">
    <property type="entry name" value="MANGANESE-DEPENDENT ADP-RIBOSE_CDP-ALCOHOL DIPHOSPHATASE"/>
    <property type="match status" value="1"/>
</dbReference>
<evidence type="ECO:0000259" key="1">
    <source>
        <dbReference type="Pfam" id="PF00149"/>
    </source>
</evidence>
<dbReference type="InterPro" id="IPR029052">
    <property type="entry name" value="Metallo-depent_PP-like"/>
</dbReference>
<dbReference type="GO" id="GO:0047631">
    <property type="term" value="F:ADP-ribose diphosphatase activity"/>
    <property type="evidence" value="ECO:0007669"/>
    <property type="project" value="TreeGrafter"/>
</dbReference>
<dbReference type="GO" id="GO:0030145">
    <property type="term" value="F:manganese ion binding"/>
    <property type="evidence" value="ECO:0007669"/>
    <property type="project" value="TreeGrafter"/>
</dbReference>
<dbReference type="SUPFAM" id="SSF56300">
    <property type="entry name" value="Metallo-dependent phosphatases"/>
    <property type="match status" value="1"/>
</dbReference>
<evidence type="ECO:0000313" key="2">
    <source>
        <dbReference type="EMBL" id="CAE0677214.1"/>
    </source>
</evidence>
<feature type="domain" description="Calcineurin-like phosphoesterase" evidence="1">
    <location>
        <begin position="68"/>
        <end position="341"/>
    </location>
</feature>
<dbReference type="GO" id="GO:0008663">
    <property type="term" value="F:2',3'-cyclic-nucleotide 2'-phosphodiesterase activity"/>
    <property type="evidence" value="ECO:0007669"/>
    <property type="project" value="TreeGrafter"/>
</dbReference>
<sequence>MARGLAGATRYRSSLARQLKQNLSKMRYKKLLNGRSVGLVLAGLGLAGGASIAEEEESQRASSEEPLFRFGVIADVQYADIDNATSFGGGEYRFYRGTLDSLAKSIDWWNLHYPDIQFIANLGDLIDGQNAGGYGAGLNFSEPQSAVALERVVSQFRRSLCPTVHHAIGNHELYNFDREQLHSHLFKDKTPPLSEAPGATPSQLYYSFRPHPQWRFLLIDCYDIAVQGREEGSEQMAKARQLIAENNPNVFAGKNWFEGVHPSKHRFVPYNGAVGSSQLEWLRAQLSEAKKGGERCVVMTHVPLDPRASSPKTVVWNYPDVMSVIRESECVALVLAGHHHPGGYVQDEGGCHHLTIEGSLTHENGAFGVFEVHEDHLKLVGKGDLPSRKLELR</sequence>
<dbReference type="PANTHER" id="PTHR16509">
    <property type="match status" value="1"/>
</dbReference>
<dbReference type="AlphaFoldDB" id="A0A7S4DXD0"/>
<organism evidence="2">
    <name type="scientific">Lotharella globosa</name>
    <dbReference type="NCBI Taxonomy" id="91324"/>
    <lineage>
        <taxon>Eukaryota</taxon>
        <taxon>Sar</taxon>
        <taxon>Rhizaria</taxon>
        <taxon>Cercozoa</taxon>
        <taxon>Chlorarachniophyceae</taxon>
        <taxon>Lotharella</taxon>
    </lineage>
</organism>
<dbReference type="GO" id="GO:0047734">
    <property type="term" value="F:CDP-glycerol diphosphatase activity"/>
    <property type="evidence" value="ECO:0007669"/>
    <property type="project" value="TreeGrafter"/>
</dbReference>
<dbReference type="Pfam" id="PF00149">
    <property type="entry name" value="Metallophos"/>
    <property type="match status" value="1"/>
</dbReference>
<dbReference type="EMBL" id="HBIV01041071">
    <property type="protein sequence ID" value="CAE0677214.1"/>
    <property type="molecule type" value="Transcribed_RNA"/>
</dbReference>
<dbReference type="Gene3D" id="3.60.21.10">
    <property type="match status" value="1"/>
</dbReference>